<protein>
    <submittedName>
        <fullName evidence="2">DUF4031 domain-containing protein</fullName>
    </submittedName>
</protein>
<keyword evidence="3" id="KW-1185">Reference proteome</keyword>
<dbReference type="OrthoDB" id="9808993at2"/>
<dbReference type="SUPFAM" id="SSF109604">
    <property type="entry name" value="HD-domain/PDEase-like"/>
    <property type="match status" value="1"/>
</dbReference>
<name>A0A5R9AJU8_9MICC</name>
<dbReference type="Proteomes" id="UP000306544">
    <property type="component" value="Unassembled WGS sequence"/>
</dbReference>
<reference evidence="2 3" key="1">
    <citation type="submission" date="2019-05" db="EMBL/GenBank/DDBJ databases">
        <title>Nesterenkonia sp. GY239, isolated from the Southern Atlantic Ocean.</title>
        <authorList>
            <person name="Zhang G."/>
        </authorList>
    </citation>
    <scope>NUCLEOTIDE SEQUENCE [LARGE SCALE GENOMIC DNA]</scope>
    <source>
        <strain evidence="2 3">GY239</strain>
    </source>
</reference>
<gene>
    <name evidence="2" type="ORF">FEF27_03660</name>
</gene>
<evidence type="ECO:0000313" key="2">
    <source>
        <dbReference type="EMBL" id="TLP78961.1"/>
    </source>
</evidence>
<dbReference type="PANTHER" id="PTHR21174">
    <property type="match status" value="1"/>
</dbReference>
<evidence type="ECO:0000313" key="3">
    <source>
        <dbReference type="Proteomes" id="UP000306544"/>
    </source>
</evidence>
<dbReference type="InterPro" id="IPR025109">
    <property type="entry name" value="DUF4031"/>
</dbReference>
<proteinExistence type="predicted"/>
<dbReference type="EMBL" id="VAWA01000003">
    <property type="protein sequence ID" value="TLP78961.1"/>
    <property type="molecule type" value="Genomic_DNA"/>
</dbReference>
<dbReference type="InterPro" id="IPR009218">
    <property type="entry name" value="HD_phosphohydro"/>
</dbReference>
<dbReference type="Gene3D" id="1.10.3210.10">
    <property type="entry name" value="Hypothetical protein af1432"/>
    <property type="match status" value="1"/>
</dbReference>
<accession>A0A5R9AJU8</accession>
<organism evidence="2 3">
    <name type="scientific">Nesterenkonia sphaerica</name>
    <dbReference type="NCBI Taxonomy" id="1804988"/>
    <lineage>
        <taxon>Bacteria</taxon>
        <taxon>Bacillati</taxon>
        <taxon>Actinomycetota</taxon>
        <taxon>Actinomycetes</taxon>
        <taxon>Micrococcales</taxon>
        <taxon>Micrococcaceae</taxon>
        <taxon>Nesterenkonia</taxon>
    </lineage>
</organism>
<dbReference type="RefSeq" id="WP_138169472.1">
    <property type="nucleotide sequence ID" value="NZ_VAWA01000003.1"/>
</dbReference>
<evidence type="ECO:0000259" key="1">
    <source>
        <dbReference type="Pfam" id="PF13223"/>
    </source>
</evidence>
<dbReference type="AlphaFoldDB" id="A0A5R9AJU8"/>
<comment type="caution">
    <text evidence="2">The sequence shown here is derived from an EMBL/GenBank/DDBJ whole genome shotgun (WGS) entry which is preliminary data.</text>
</comment>
<sequence length="309" mass="34144">MTIYIDPPVWPAHGTVFSHVISDESLEELHAFARGAGIRARAFDRDHYDVPAQRVQDLVRQGAVPVSGHDVARILAASGLRVKARDRPEKLRGSLLRRWRAMAGPGRNDAAGDAWEAVGQDLVQRWSEPHRHYHALPHLLSVLRVSHALAQAGELRGAPYRPVALAAWFHDAVYAGNAGQDEQQSAHLAQQQLDGLLPDDEVEEVARLVRGTATHSPWEGDAAGAVLTDADLEVLARPAHEYLRYAAQVRADYAHVGEQDFIRGRAAVLRTLMAAPRLFHTHTGELQWDAAARKNISAELKDLEVRGRH</sequence>
<dbReference type="PANTHER" id="PTHR21174:SF0">
    <property type="entry name" value="HD PHOSPHOHYDROLASE FAMILY PROTEIN-RELATED"/>
    <property type="match status" value="1"/>
</dbReference>
<feature type="domain" description="DUF4031" evidence="1">
    <location>
        <begin position="3"/>
        <end position="77"/>
    </location>
</feature>
<dbReference type="Pfam" id="PF13223">
    <property type="entry name" value="DUF4031"/>
    <property type="match status" value="1"/>
</dbReference>